<feature type="compositionally biased region" description="Pro residues" evidence="4">
    <location>
        <begin position="12"/>
        <end position="37"/>
    </location>
</feature>
<dbReference type="InterPro" id="IPR037104">
    <property type="entry name" value="Annexin_sf"/>
</dbReference>
<feature type="region of interest" description="Disordered" evidence="4">
    <location>
        <begin position="210"/>
        <end position="246"/>
    </location>
</feature>
<keyword evidence="6" id="KW-1185">Reference proteome</keyword>
<dbReference type="SMART" id="SM00335">
    <property type="entry name" value="ANX"/>
    <property type="match status" value="4"/>
</dbReference>
<dbReference type="InterPro" id="IPR001464">
    <property type="entry name" value="Annexin"/>
</dbReference>
<dbReference type="GO" id="GO:0001786">
    <property type="term" value="F:phosphatidylserine binding"/>
    <property type="evidence" value="ECO:0007669"/>
    <property type="project" value="TreeGrafter"/>
</dbReference>
<evidence type="ECO:0000313" key="5">
    <source>
        <dbReference type="EMBL" id="RPA84004.1"/>
    </source>
</evidence>
<feature type="compositionally biased region" description="Pro residues" evidence="4">
    <location>
        <begin position="125"/>
        <end position="143"/>
    </location>
</feature>
<evidence type="ECO:0000256" key="2">
    <source>
        <dbReference type="ARBA" id="ARBA00022737"/>
    </source>
</evidence>
<reference evidence="5 6" key="1">
    <citation type="journal article" date="2018" name="Nat. Ecol. Evol.">
        <title>Pezizomycetes genomes reveal the molecular basis of ectomycorrhizal truffle lifestyle.</title>
        <authorList>
            <person name="Murat C."/>
            <person name="Payen T."/>
            <person name="Noel B."/>
            <person name="Kuo A."/>
            <person name="Morin E."/>
            <person name="Chen J."/>
            <person name="Kohler A."/>
            <person name="Krizsan K."/>
            <person name="Balestrini R."/>
            <person name="Da Silva C."/>
            <person name="Montanini B."/>
            <person name="Hainaut M."/>
            <person name="Levati E."/>
            <person name="Barry K.W."/>
            <person name="Belfiori B."/>
            <person name="Cichocki N."/>
            <person name="Clum A."/>
            <person name="Dockter R.B."/>
            <person name="Fauchery L."/>
            <person name="Guy J."/>
            <person name="Iotti M."/>
            <person name="Le Tacon F."/>
            <person name="Lindquist E.A."/>
            <person name="Lipzen A."/>
            <person name="Malagnac F."/>
            <person name="Mello A."/>
            <person name="Molinier V."/>
            <person name="Miyauchi S."/>
            <person name="Poulain J."/>
            <person name="Riccioni C."/>
            <person name="Rubini A."/>
            <person name="Sitrit Y."/>
            <person name="Splivallo R."/>
            <person name="Traeger S."/>
            <person name="Wang M."/>
            <person name="Zifcakova L."/>
            <person name="Wipf D."/>
            <person name="Zambonelli A."/>
            <person name="Paolocci F."/>
            <person name="Nowrousian M."/>
            <person name="Ottonello S."/>
            <person name="Baldrian P."/>
            <person name="Spatafora J.W."/>
            <person name="Henrissat B."/>
            <person name="Nagy L.G."/>
            <person name="Aury J.M."/>
            <person name="Wincker P."/>
            <person name="Grigoriev I.V."/>
            <person name="Bonfante P."/>
            <person name="Martin F.M."/>
        </authorList>
    </citation>
    <scope>NUCLEOTIDE SEQUENCE [LARGE SCALE GENOMIC DNA]</scope>
    <source>
        <strain evidence="5 6">RN42</strain>
    </source>
</reference>
<dbReference type="PROSITE" id="PS51897">
    <property type="entry name" value="ANNEXIN_2"/>
    <property type="match status" value="4"/>
</dbReference>
<dbReference type="PANTHER" id="PTHR10502:SF102">
    <property type="entry name" value="ANNEXIN B11"/>
    <property type="match status" value="1"/>
</dbReference>
<dbReference type="Proteomes" id="UP000275078">
    <property type="component" value="Unassembled WGS sequence"/>
</dbReference>
<dbReference type="GO" id="GO:0005634">
    <property type="term" value="C:nucleus"/>
    <property type="evidence" value="ECO:0007669"/>
    <property type="project" value="TreeGrafter"/>
</dbReference>
<dbReference type="STRING" id="1160509.A0A3N4IQZ6"/>
<proteinExistence type="inferred from homology"/>
<feature type="compositionally biased region" description="Low complexity" evidence="4">
    <location>
        <begin position="111"/>
        <end position="124"/>
    </location>
</feature>
<dbReference type="InterPro" id="IPR018502">
    <property type="entry name" value="Annexin_repeat"/>
</dbReference>
<feature type="compositionally biased region" description="Pro residues" evidence="4">
    <location>
        <begin position="173"/>
        <end position="195"/>
    </location>
</feature>
<feature type="compositionally biased region" description="Low complexity" evidence="4">
    <location>
        <begin position="38"/>
        <end position="57"/>
    </location>
</feature>
<name>A0A3N4IQZ6_ASCIM</name>
<evidence type="ECO:0000256" key="1">
    <source>
        <dbReference type="ARBA" id="ARBA00007831"/>
    </source>
</evidence>
<feature type="region of interest" description="Disordered" evidence="4">
    <location>
        <begin position="1"/>
        <end position="195"/>
    </location>
</feature>
<dbReference type="AlphaFoldDB" id="A0A3N4IQZ6"/>
<dbReference type="GO" id="GO:0005737">
    <property type="term" value="C:cytoplasm"/>
    <property type="evidence" value="ECO:0007669"/>
    <property type="project" value="TreeGrafter"/>
</dbReference>
<dbReference type="GO" id="GO:0005544">
    <property type="term" value="F:calcium-dependent phospholipid binding"/>
    <property type="evidence" value="ECO:0007669"/>
    <property type="project" value="InterPro"/>
</dbReference>
<dbReference type="SUPFAM" id="SSF47874">
    <property type="entry name" value="Annexin"/>
    <property type="match status" value="1"/>
</dbReference>
<evidence type="ECO:0000313" key="6">
    <source>
        <dbReference type="Proteomes" id="UP000275078"/>
    </source>
</evidence>
<feature type="compositionally biased region" description="Low complexity" evidence="4">
    <location>
        <begin position="67"/>
        <end position="78"/>
    </location>
</feature>
<dbReference type="EMBL" id="ML119661">
    <property type="protein sequence ID" value="RPA84004.1"/>
    <property type="molecule type" value="Genomic_DNA"/>
</dbReference>
<comment type="similarity">
    <text evidence="1">Belongs to the annexin family.</text>
</comment>
<organism evidence="5 6">
    <name type="scientific">Ascobolus immersus RN42</name>
    <dbReference type="NCBI Taxonomy" id="1160509"/>
    <lineage>
        <taxon>Eukaryota</taxon>
        <taxon>Fungi</taxon>
        <taxon>Dikarya</taxon>
        <taxon>Ascomycota</taxon>
        <taxon>Pezizomycotina</taxon>
        <taxon>Pezizomycetes</taxon>
        <taxon>Pezizales</taxon>
        <taxon>Ascobolaceae</taxon>
        <taxon>Ascobolus</taxon>
    </lineage>
</organism>
<dbReference type="GO" id="GO:0012506">
    <property type="term" value="C:vesicle membrane"/>
    <property type="evidence" value="ECO:0007669"/>
    <property type="project" value="TreeGrafter"/>
</dbReference>
<dbReference type="Pfam" id="PF00191">
    <property type="entry name" value="Annexin"/>
    <property type="match status" value="4"/>
</dbReference>
<feature type="compositionally biased region" description="Low complexity" evidence="4">
    <location>
        <begin position="218"/>
        <end position="238"/>
    </location>
</feature>
<dbReference type="Gene3D" id="1.10.220.10">
    <property type="entry name" value="Annexin"/>
    <property type="match status" value="4"/>
</dbReference>
<feature type="compositionally biased region" description="Low complexity" evidence="4">
    <location>
        <begin position="161"/>
        <end position="172"/>
    </location>
</feature>
<dbReference type="PANTHER" id="PTHR10502">
    <property type="entry name" value="ANNEXIN"/>
    <property type="match status" value="1"/>
</dbReference>
<accession>A0A3N4IQZ6</accession>
<keyword evidence="3" id="KW-0041">Annexin</keyword>
<evidence type="ECO:0000256" key="3">
    <source>
        <dbReference type="ARBA" id="ARBA00023216"/>
    </source>
</evidence>
<gene>
    <name evidence="5" type="ORF">BJ508DRAFT_46646</name>
</gene>
<dbReference type="OrthoDB" id="37886at2759"/>
<dbReference type="GO" id="GO:0005509">
    <property type="term" value="F:calcium ion binding"/>
    <property type="evidence" value="ECO:0007669"/>
    <property type="project" value="InterPro"/>
</dbReference>
<protein>
    <submittedName>
        <fullName evidence="5">Annexin</fullName>
    </submittedName>
</protein>
<dbReference type="PRINTS" id="PR00196">
    <property type="entry name" value="ANNEXIN"/>
</dbReference>
<evidence type="ECO:0000256" key="4">
    <source>
        <dbReference type="SAM" id="MobiDB-lite"/>
    </source>
</evidence>
<dbReference type="GO" id="GO:0005886">
    <property type="term" value="C:plasma membrane"/>
    <property type="evidence" value="ECO:0007669"/>
    <property type="project" value="TreeGrafter"/>
</dbReference>
<keyword evidence="2" id="KW-0677">Repeat</keyword>
<sequence>MEKQTPVEMPAAAPPAGHPPHPQPQPPQAGTPPPGGHPVPQQAYGQYPYPAYSYPHGYPAPPPAPGAEPGQAAPTAPADGSLTPTDRAAPPPPAFGYPPQQYAYLPPPQGYPAYAPQPGTSPSGTPAPPAGYPGYPPPPPPHGYPAYAAHPTSAPPPPSSGPSAQPDSGPTAGAPPPGHAPYPPTQPGYPPPAPAPAHYAYQYALRPAAAPVQHHQYPQTSAPAPTPQAATTATTSAGPPAPKAPALITGAVNPRYKDDIATIFKATKGFGCDDKALINVLAARNAATIDAIRNEYISVSSSGKDLITTIEKEVSGTFQNALKALAYGPIQSEAFWAKMATDGLGTNEKLLTESLLGKEPHVLAAIKEHYSKMFGSSLESDVKKDLSGNTKEFFKLIFEAADKPYSRPQTREELDHELIKKDCKLIRNATSSRLGTDDIQVQMIFTRASAAHLNALVSRYYAEYKESLRETIKKEFSGHQLINFLWILDGITDKASRDATALEESMPAGLGLGTNKVLLVSRLIRIYWEGDMEVVKKKYENLFGKDLGARIRGKTSGSLQKLCVKLVEGDGRGL</sequence>